<keyword evidence="1" id="KW-0472">Membrane</keyword>
<name>A0A0G3BR45_9BURK</name>
<dbReference type="Proteomes" id="UP000035352">
    <property type="component" value="Chromosome"/>
</dbReference>
<reference evidence="2 3" key="1">
    <citation type="submission" date="2015-05" db="EMBL/GenBank/DDBJ databases">
        <authorList>
            <person name="Tang B."/>
            <person name="Yu Y."/>
        </authorList>
    </citation>
    <scope>NUCLEOTIDE SEQUENCE [LARGE SCALE GENOMIC DNA]</scope>
    <source>
        <strain evidence="2 3">DSM 7029</strain>
    </source>
</reference>
<gene>
    <name evidence="2" type="ORF">AAW51_3130</name>
</gene>
<sequence length="58" mass="5711">MTNWAVGAKVLGLVAVVLTVMGTALGVDAAGEALLVLVSLPVAGAVAFGVSAFLDLDR</sequence>
<keyword evidence="3" id="KW-1185">Reference proteome</keyword>
<protein>
    <submittedName>
        <fullName evidence="2">Uncharacterized protein</fullName>
    </submittedName>
</protein>
<keyword evidence="1" id="KW-0812">Transmembrane</keyword>
<keyword evidence="1" id="KW-1133">Transmembrane helix</keyword>
<evidence type="ECO:0000313" key="3">
    <source>
        <dbReference type="Proteomes" id="UP000035352"/>
    </source>
</evidence>
<dbReference type="KEGG" id="pbh:AAW51_3130"/>
<proteinExistence type="predicted"/>
<dbReference type="AlphaFoldDB" id="A0A0G3BR45"/>
<accession>A0A0G3BR45</accession>
<evidence type="ECO:0000313" key="2">
    <source>
        <dbReference type="EMBL" id="AKJ29821.1"/>
    </source>
</evidence>
<dbReference type="EMBL" id="CP011371">
    <property type="protein sequence ID" value="AKJ29821.1"/>
    <property type="molecule type" value="Genomic_DNA"/>
</dbReference>
<evidence type="ECO:0000256" key="1">
    <source>
        <dbReference type="SAM" id="Phobius"/>
    </source>
</evidence>
<feature type="transmembrane region" description="Helical" evidence="1">
    <location>
        <begin position="36"/>
        <end position="56"/>
    </location>
</feature>
<organism evidence="2 3">
    <name type="scientific">Caldimonas brevitalea</name>
    <dbReference type="NCBI Taxonomy" id="413882"/>
    <lineage>
        <taxon>Bacteria</taxon>
        <taxon>Pseudomonadati</taxon>
        <taxon>Pseudomonadota</taxon>
        <taxon>Betaproteobacteria</taxon>
        <taxon>Burkholderiales</taxon>
        <taxon>Sphaerotilaceae</taxon>
        <taxon>Caldimonas</taxon>
    </lineage>
</organism>
<dbReference type="RefSeq" id="WP_157359916.1">
    <property type="nucleotide sequence ID" value="NZ_CP011371.1"/>
</dbReference>